<dbReference type="RefSeq" id="WP_035068973.1">
    <property type="nucleotide sequence ID" value="NZ_CP133659.1"/>
</dbReference>
<gene>
    <name evidence="6 8" type="primary">nusB</name>
    <name evidence="8" type="ORF">KPS_003545</name>
</gene>
<dbReference type="HAMAP" id="MF_00073">
    <property type="entry name" value="NusB"/>
    <property type="match status" value="1"/>
</dbReference>
<evidence type="ECO:0000256" key="6">
    <source>
        <dbReference type="HAMAP-Rule" id="MF_00073"/>
    </source>
</evidence>
<dbReference type="SUPFAM" id="SSF48013">
    <property type="entry name" value="NusB-like"/>
    <property type="match status" value="1"/>
</dbReference>
<dbReference type="InterPro" id="IPR035926">
    <property type="entry name" value="NusB-like_sf"/>
</dbReference>
<comment type="similarity">
    <text evidence="1 6">Belongs to the NusB family.</text>
</comment>
<sequence>MANQGKKPTRRSERALAFQVLYGLSFTPATSEGALRAAYAASPDVADRTAEDEKAERHNPATAPQGYAWEVIHGVWKTQAELDEAVSGFSQNWRVERMGRVELTLLRIAVYEMLFRDDVPAKVAMNEAIELSKQFGDDNSRGFINGILDAVARAVESGRLSPKGQ</sequence>
<dbReference type="NCBIfam" id="TIGR01951">
    <property type="entry name" value="nusB"/>
    <property type="match status" value="1"/>
</dbReference>
<evidence type="ECO:0000256" key="3">
    <source>
        <dbReference type="ARBA" id="ARBA00022884"/>
    </source>
</evidence>
<evidence type="ECO:0000313" key="8">
    <source>
        <dbReference type="EMBL" id="WMW65418.1"/>
    </source>
</evidence>
<dbReference type="PANTHER" id="PTHR11078:SF3">
    <property type="entry name" value="ANTITERMINATION NUSB DOMAIN-CONTAINING PROTEIN"/>
    <property type="match status" value="1"/>
</dbReference>
<keyword evidence="9" id="KW-1185">Reference proteome</keyword>
<accession>A0ABY9R347</accession>
<dbReference type="EMBL" id="CP133659">
    <property type="protein sequence ID" value="WMW65418.1"/>
    <property type="molecule type" value="Genomic_DNA"/>
</dbReference>
<keyword evidence="5 6" id="KW-0804">Transcription</keyword>
<dbReference type="InterPro" id="IPR006027">
    <property type="entry name" value="NusB_RsmB_TIM44"/>
</dbReference>
<dbReference type="Proteomes" id="UP001180616">
    <property type="component" value="Chromosome"/>
</dbReference>
<dbReference type="InterPro" id="IPR011605">
    <property type="entry name" value="NusB_fam"/>
</dbReference>
<evidence type="ECO:0000256" key="5">
    <source>
        <dbReference type="ARBA" id="ARBA00023163"/>
    </source>
</evidence>
<dbReference type="PANTHER" id="PTHR11078">
    <property type="entry name" value="N UTILIZATION SUBSTANCE PROTEIN B-RELATED"/>
    <property type="match status" value="1"/>
</dbReference>
<proteinExistence type="inferred from homology"/>
<evidence type="ECO:0000313" key="9">
    <source>
        <dbReference type="Proteomes" id="UP001180616"/>
    </source>
</evidence>
<evidence type="ECO:0000256" key="2">
    <source>
        <dbReference type="ARBA" id="ARBA00022814"/>
    </source>
</evidence>
<keyword evidence="4 6" id="KW-0805">Transcription regulation</keyword>
<protein>
    <recommendedName>
        <fullName evidence="6">Transcription antitermination protein NusB</fullName>
    </recommendedName>
    <alternativeName>
        <fullName evidence="6">Antitermination factor NusB</fullName>
    </alternativeName>
</protein>
<keyword evidence="2 6" id="KW-0889">Transcription antitermination</keyword>
<evidence type="ECO:0000259" key="7">
    <source>
        <dbReference type="Pfam" id="PF01029"/>
    </source>
</evidence>
<reference evidence="8" key="1">
    <citation type="submission" date="2023-09" db="EMBL/GenBank/DDBJ databases">
        <authorList>
            <consortium name="CW5 consortium"/>
            <person name="Lu C.-W."/>
        </authorList>
    </citation>
    <scope>NUCLEOTIDE SEQUENCE</scope>
    <source>
        <strain evidence="8">KPS</strain>
    </source>
</reference>
<dbReference type="Gene3D" id="1.10.940.10">
    <property type="entry name" value="NusB-like"/>
    <property type="match status" value="1"/>
</dbReference>
<comment type="function">
    <text evidence="6">Involved in transcription antitermination. Required for transcription of ribosomal RNA (rRNA) genes. Binds specifically to the boxA antiterminator sequence of the ribosomal RNA (rrn) operons.</text>
</comment>
<organism evidence="8 9">
    <name type="scientific">Nitratidesulfovibrio liaohensis</name>
    <dbReference type="NCBI Taxonomy" id="2604158"/>
    <lineage>
        <taxon>Bacteria</taxon>
        <taxon>Pseudomonadati</taxon>
        <taxon>Thermodesulfobacteriota</taxon>
        <taxon>Desulfovibrionia</taxon>
        <taxon>Desulfovibrionales</taxon>
        <taxon>Desulfovibrionaceae</taxon>
        <taxon>Nitratidesulfovibrio</taxon>
    </lineage>
</organism>
<evidence type="ECO:0000256" key="1">
    <source>
        <dbReference type="ARBA" id="ARBA00005952"/>
    </source>
</evidence>
<name>A0ABY9R347_9BACT</name>
<dbReference type="Pfam" id="PF01029">
    <property type="entry name" value="NusB"/>
    <property type="match status" value="1"/>
</dbReference>
<keyword evidence="3 6" id="KW-0694">RNA-binding</keyword>
<evidence type="ECO:0000256" key="4">
    <source>
        <dbReference type="ARBA" id="ARBA00023015"/>
    </source>
</evidence>
<feature type="domain" description="NusB/RsmB/TIM44" evidence="7">
    <location>
        <begin position="12"/>
        <end position="153"/>
    </location>
</feature>